<gene>
    <name evidence="1" type="ORF">PHYSODRAFT_487284</name>
</gene>
<name>G4YYQ2_PHYSP</name>
<dbReference type="Proteomes" id="UP000002640">
    <property type="component" value="Unassembled WGS sequence"/>
</dbReference>
<proteinExistence type="predicted"/>
<dbReference type="AlphaFoldDB" id="G4YYQ2"/>
<dbReference type="InParanoid" id="G4YYQ2"/>
<protein>
    <submittedName>
        <fullName evidence="1">Uncharacterized protein</fullName>
    </submittedName>
</protein>
<dbReference type="GeneID" id="20656134"/>
<sequence length="251" mass="28722">MLQGLELTDAVSLKYQFDEEDVDHDPLHHYSFWGKDGASRLDRFYLVADIQNLIRDTSRQDRKQTQRYFENLRAASRKPTASRAEHQKDLDATARLRAARSFGDSIQQSPETARKLFKRNSEWQRDQHISRIDPSPGHFYPDAMPSEERMASEWNHVFGASHASVDSSSLEEEFTRFVQIPVEERLRRDEVAALLAPITEAETIAAIQQLPRHKAGGTTGLNHDFFKDFADELSPSMTRLYNANFKGSGVP</sequence>
<dbReference type="SMR" id="G4YYQ2"/>
<dbReference type="RefSeq" id="XP_009521018.1">
    <property type="nucleotide sequence ID" value="XM_009522723.1"/>
</dbReference>
<organism evidence="1 2">
    <name type="scientific">Phytophthora sojae (strain P6497)</name>
    <name type="common">Soybean stem and root rot agent</name>
    <name type="synonym">Phytophthora megasperma f. sp. glycines</name>
    <dbReference type="NCBI Taxonomy" id="1094619"/>
    <lineage>
        <taxon>Eukaryota</taxon>
        <taxon>Sar</taxon>
        <taxon>Stramenopiles</taxon>
        <taxon>Oomycota</taxon>
        <taxon>Peronosporomycetes</taxon>
        <taxon>Peronosporales</taxon>
        <taxon>Peronosporaceae</taxon>
        <taxon>Phytophthora</taxon>
    </lineage>
</organism>
<accession>G4YYQ2</accession>
<dbReference type="KEGG" id="psoj:PHYSODRAFT_487284"/>
<evidence type="ECO:0000313" key="1">
    <source>
        <dbReference type="EMBL" id="EGZ25730.1"/>
    </source>
</evidence>
<feature type="non-terminal residue" evidence="1">
    <location>
        <position position="251"/>
    </location>
</feature>
<keyword evidence="2" id="KW-1185">Reference proteome</keyword>
<reference evidence="1 2" key="1">
    <citation type="journal article" date="2006" name="Science">
        <title>Phytophthora genome sequences uncover evolutionary origins and mechanisms of pathogenesis.</title>
        <authorList>
            <person name="Tyler B.M."/>
            <person name="Tripathy S."/>
            <person name="Zhang X."/>
            <person name="Dehal P."/>
            <person name="Jiang R.H."/>
            <person name="Aerts A."/>
            <person name="Arredondo F.D."/>
            <person name="Baxter L."/>
            <person name="Bensasson D."/>
            <person name="Beynon J.L."/>
            <person name="Chapman J."/>
            <person name="Damasceno C.M."/>
            <person name="Dorrance A.E."/>
            <person name="Dou D."/>
            <person name="Dickerman A.W."/>
            <person name="Dubchak I.L."/>
            <person name="Garbelotto M."/>
            <person name="Gijzen M."/>
            <person name="Gordon S.G."/>
            <person name="Govers F."/>
            <person name="Grunwald N.J."/>
            <person name="Huang W."/>
            <person name="Ivors K.L."/>
            <person name="Jones R.W."/>
            <person name="Kamoun S."/>
            <person name="Krampis K."/>
            <person name="Lamour K.H."/>
            <person name="Lee M.K."/>
            <person name="McDonald W.H."/>
            <person name="Medina M."/>
            <person name="Meijer H.J."/>
            <person name="Nordberg E.K."/>
            <person name="Maclean D.J."/>
            <person name="Ospina-Giraldo M.D."/>
            <person name="Morris P.F."/>
            <person name="Phuntumart V."/>
            <person name="Putnam N.H."/>
            <person name="Rash S."/>
            <person name="Rose J.K."/>
            <person name="Sakihama Y."/>
            <person name="Salamov A.A."/>
            <person name="Savidor A."/>
            <person name="Scheuring C.F."/>
            <person name="Smith B.M."/>
            <person name="Sobral B.W."/>
            <person name="Terry A."/>
            <person name="Torto-Alalibo T.A."/>
            <person name="Win J."/>
            <person name="Xu Z."/>
            <person name="Zhang H."/>
            <person name="Grigoriev I.V."/>
            <person name="Rokhsar D.S."/>
            <person name="Boore J.L."/>
        </authorList>
    </citation>
    <scope>NUCLEOTIDE SEQUENCE [LARGE SCALE GENOMIC DNA]</scope>
    <source>
        <strain evidence="1 2">P6497</strain>
    </source>
</reference>
<evidence type="ECO:0000313" key="2">
    <source>
        <dbReference type="Proteomes" id="UP000002640"/>
    </source>
</evidence>
<dbReference type="EMBL" id="JH159152">
    <property type="protein sequence ID" value="EGZ25730.1"/>
    <property type="molecule type" value="Genomic_DNA"/>
</dbReference>